<comment type="caution">
    <text evidence="1">The sequence shown here is derived from an EMBL/GenBank/DDBJ whole genome shotgun (WGS) entry which is preliminary data.</text>
</comment>
<accession>A0ACC2ZVK4</accession>
<dbReference type="Proteomes" id="UP001172386">
    <property type="component" value="Unassembled WGS sequence"/>
</dbReference>
<organism evidence="1 2">
    <name type="scientific">Neophaeococcomyces mojaviensis</name>
    <dbReference type="NCBI Taxonomy" id="3383035"/>
    <lineage>
        <taxon>Eukaryota</taxon>
        <taxon>Fungi</taxon>
        <taxon>Dikarya</taxon>
        <taxon>Ascomycota</taxon>
        <taxon>Pezizomycotina</taxon>
        <taxon>Eurotiomycetes</taxon>
        <taxon>Chaetothyriomycetidae</taxon>
        <taxon>Chaetothyriales</taxon>
        <taxon>Chaetothyriales incertae sedis</taxon>
        <taxon>Neophaeococcomyces</taxon>
    </lineage>
</organism>
<name>A0ACC2ZVK4_9EURO</name>
<reference evidence="1" key="1">
    <citation type="submission" date="2022-10" db="EMBL/GenBank/DDBJ databases">
        <title>Culturing micro-colonial fungi from biological soil crusts in the Mojave desert and describing Neophaeococcomyces mojavensis, and introducing the new genera and species Taxawa tesnikishii.</title>
        <authorList>
            <person name="Kurbessoian T."/>
            <person name="Stajich J.E."/>
        </authorList>
    </citation>
    <scope>NUCLEOTIDE SEQUENCE</scope>
    <source>
        <strain evidence="1">JES_112</strain>
    </source>
</reference>
<protein>
    <submittedName>
        <fullName evidence="1">Uncharacterized protein</fullName>
    </submittedName>
</protein>
<evidence type="ECO:0000313" key="1">
    <source>
        <dbReference type="EMBL" id="KAJ9651571.1"/>
    </source>
</evidence>
<dbReference type="EMBL" id="JAPDRQ010000248">
    <property type="protein sequence ID" value="KAJ9651571.1"/>
    <property type="molecule type" value="Genomic_DNA"/>
</dbReference>
<keyword evidence="2" id="KW-1185">Reference proteome</keyword>
<proteinExistence type="predicted"/>
<sequence>MNYSGKERELLDLEAIQALDDYQSRLSQLLFRRHILTNQLGEHSKCYPPLIFDRACTYEALEYDDLAAFDAYTVYMLCQKQLSDEFVTDLEAYNQDGKPWEPETNQVRHLIVDAIALLVRCLNRLSATRDAQEKLEELQEHLKLLKESESEVPTLVKLLERPGVLHPRGHLEQIQRLRIDQKPSSRFGSSRREIYPWSTYEPDRNSPESVLEINKYLSTIASNLEAKVTTLPALDSFGKSTDEKWHQLGLFAKQDLSAGEEILREKSILTAIRPPDASICDACGQELESISFDEIRQCDGEDCDITYCSQECKERAVNEYHRPYLEEDDTNEDEDEDEDEDGVINNPDIAVKEEGSTEHTDNNEIVDGTITEDNSSSTTDQVGSPFCGNTDLHTIGRPLSTTDPITAEWDLYFLLLVRTVAMSVTQDTHPLDLKETKYLWGDFTPSPSLSATTSPSSTHSLTLPFSLTHTIQQPLDYFVELSNSYAPATPYSRTWLERYDPWILQTLYAKFRGVANAQQSTFDGLPEIAAVHPGWCLANHSCAPNVRWTPTGVRRFYVVDAGEAGVGTGGKSGQEKRERGAKEMWKGIRKGEEVFSHYTDVRLTVDERRERLREVLGGICRCERCLRESREQ</sequence>
<evidence type="ECO:0000313" key="2">
    <source>
        <dbReference type="Proteomes" id="UP001172386"/>
    </source>
</evidence>
<gene>
    <name evidence="1" type="ORF">H2198_009157</name>
</gene>